<protein>
    <submittedName>
        <fullName evidence="1">Uncharacterized protein</fullName>
    </submittedName>
</protein>
<keyword evidence="2" id="KW-1185">Reference proteome</keyword>
<dbReference type="EMBL" id="JAOCZP010000001">
    <property type="protein sequence ID" value="MCT7374150.1"/>
    <property type="molecule type" value="Genomic_DNA"/>
</dbReference>
<comment type="caution">
    <text evidence="1">The sequence shown here is derived from an EMBL/GenBank/DDBJ whole genome shotgun (WGS) entry which is preliminary data.</text>
</comment>
<dbReference type="Proteomes" id="UP001320831">
    <property type="component" value="Unassembled WGS sequence"/>
</dbReference>
<evidence type="ECO:0000313" key="2">
    <source>
        <dbReference type="Proteomes" id="UP001320831"/>
    </source>
</evidence>
<gene>
    <name evidence="1" type="ORF">N5A92_03780</name>
</gene>
<organism evidence="1 2">
    <name type="scientific">Chelativorans salis</name>
    <dbReference type="NCBI Taxonomy" id="2978478"/>
    <lineage>
        <taxon>Bacteria</taxon>
        <taxon>Pseudomonadati</taxon>
        <taxon>Pseudomonadota</taxon>
        <taxon>Alphaproteobacteria</taxon>
        <taxon>Hyphomicrobiales</taxon>
        <taxon>Phyllobacteriaceae</taxon>
        <taxon>Chelativorans</taxon>
    </lineage>
</organism>
<name>A0ABT2LHU9_9HYPH</name>
<reference evidence="1 2" key="1">
    <citation type="submission" date="2022-09" db="EMBL/GenBank/DDBJ databases">
        <title>Chelativorans salina sp. nov., a novel slightly halophilic bacterium isolated from a saline lake sediment enrichment.</title>
        <authorList>
            <person name="Gao L."/>
            <person name="Fang B.-Z."/>
            <person name="Li W.-J."/>
        </authorList>
    </citation>
    <scope>NUCLEOTIDE SEQUENCE [LARGE SCALE GENOMIC DNA]</scope>
    <source>
        <strain evidence="1 2">EGI FJ00035</strain>
    </source>
</reference>
<evidence type="ECO:0000313" key="1">
    <source>
        <dbReference type="EMBL" id="MCT7374150.1"/>
    </source>
</evidence>
<sequence length="280" mass="30636">MANGISRECVSVGQSDDGQASVLVVSTDEDRESFKSNIFEYTTLESNPALIFSEDIWISNMWKSQSGAHFLCEILGRCFHDLPGTFVEQRVTSERLFKIWGLHDRAVYVVGEAGTCFRFNGVSWIDMSDGLSGYVHAIGGVAEDSLICAGDGGFIARWTGGPWQRIDIPTNPDLRGAFAKSRDVAYFCGLSGACLMIDGDSYQMIDAPPESFYSIAEYAGDIYFGSLSGGIFKLVGNTLIPFKPQARGYAMRGTKRYLWTCGGDQLARFNGTGWTAASFT</sequence>
<dbReference type="RefSeq" id="WP_260900512.1">
    <property type="nucleotide sequence ID" value="NZ_JAOCZP010000001.1"/>
</dbReference>
<proteinExistence type="predicted"/>
<accession>A0ABT2LHU9</accession>